<dbReference type="EC" id="2.7.1.25" evidence="5 14"/>
<dbReference type="SUPFAM" id="SSF52540">
    <property type="entry name" value="P-loop containing nucleoside triphosphate hydrolases"/>
    <property type="match status" value="1"/>
</dbReference>
<dbReference type="NCBIfam" id="TIGR00455">
    <property type="entry name" value="apsK"/>
    <property type="match status" value="1"/>
</dbReference>
<dbReference type="Pfam" id="PF01583">
    <property type="entry name" value="APS_kinase"/>
    <property type="match status" value="1"/>
</dbReference>
<evidence type="ECO:0000256" key="6">
    <source>
        <dbReference type="ARBA" id="ARBA00018163"/>
    </source>
</evidence>
<gene>
    <name evidence="14 17" type="primary">cysC</name>
    <name evidence="17" type="ORF">HS961_01095</name>
</gene>
<dbReference type="InterPro" id="IPR002891">
    <property type="entry name" value="APS"/>
</dbReference>
<evidence type="ECO:0000256" key="4">
    <source>
        <dbReference type="ARBA" id="ARBA00007008"/>
    </source>
</evidence>
<sequence length="208" mass="22281">MTGRTDSAASIFPPGQAVLPAQRSALMGHAPCCIWLTGLSASGKTSLAHAVERALHQRGCHTYALDGDNLRQGLNADLGFSAEARAENIRRMAHVARLMADAGLVVIVSAISPFAADRAQARALFAPGAFVEVFVDTPLAVCEARDPKGLYARARRGELRDFTGIDSPYERPLQPELHLRGEDLAPEAALRAVLAYLDALGLQQKRPC</sequence>
<dbReference type="GO" id="GO:0005524">
    <property type="term" value="F:ATP binding"/>
    <property type="evidence" value="ECO:0007669"/>
    <property type="project" value="UniProtKB-UniRule"/>
</dbReference>
<dbReference type="NCBIfam" id="NF003013">
    <property type="entry name" value="PRK03846.1"/>
    <property type="match status" value="1"/>
</dbReference>
<dbReference type="EMBL" id="CP058554">
    <property type="protein sequence ID" value="QMV71542.1"/>
    <property type="molecule type" value="Genomic_DNA"/>
</dbReference>
<dbReference type="PANTHER" id="PTHR11055:SF63">
    <property type="entry name" value="ADENYLYL-SULFATE KINASE 1, CHLOROPLASTIC"/>
    <property type="match status" value="1"/>
</dbReference>
<evidence type="ECO:0000256" key="15">
    <source>
        <dbReference type="RuleBase" id="RU004347"/>
    </source>
</evidence>
<reference evidence="17 18" key="1">
    <citation type="journal article" date="2020" name="G3 (Bethesda)">
        <title>CeMbio - The Caenorhabditis elegans Microbiome Resource.</title>
        <authorList>
            <person name="Dirksen P."/>
            <person name="Assie A."/>
            <person name="Zimmermann J."/>
            <person name="Zhang F."/>
            <person name="Tietje A.M."/>
            <person name="Marsh S.A."/>
            <person name="Felix M.A."/>
            <person name="Shapira M."/>
            <person name="Kaleta C."/>
            <person name="Schulenburg H."/>
            <person name="Samuel B."/>
        </authorList>
    </citation>
    <scope>NUCLEOTIDE SEQUENCE [LARGE SCALE GENOMIC DNA]</scope>
    <source>
        <strain evidence="17 18">BIGb0172</strain>
    </source>
</reference>
<keyword evidence="9 14" id="KW-0418">Kinase</keyword>
<accession>A0A7G5EC17</accession>
<dbReference type="CDD" id="cd02027">
    <property type="entry name" value="APSK"/>
    <property type="match status" value="1"/>
</dbReference>
<dbReference type="RefSeq" id="WP_182325979.1">
    <property type="nucleotide sequence ID" value="NZ_CP058554.1"/>
</dbReference>
<dbReference type="InterPro" id="IPR059117">
    <property type="entry name" value="APS_kinase_dom"/>
</dbReference>
<evidence type="ECO:0000256" key="9">
    <source>
        <dbReference type="ARBA" id="ARBA00022777"/>
    </source>
</evidence>
<dbReference type="InterPro" id="IPR027417">
    <property type="entry name" value="P-loop_NTPase"/>
</dbReference>
<protein>
    <recommendedName>
        <fullName evidence="6 14">Adenylyl-sulfate kinase</fullName>
        <ecNumber evidence="5 14">2.7.1.25</ecNumber>
    </recommendedName>
    <alternativeName>
        <fullName evidence="12 14">APS kinase</fullName>
    </alternativeName>
    <alternativeName>
        <fullName evidence="13 14">ATP adenosine-5'-phosphosulfate 3'-phosphotransferase</fullName>
    </alternativeName>
    <alternativeName>
        <fullName evidence="11 14">Adenosine-5'-phosphosulfate kinase</fullName>
    </alternativeName>
</protein>
<evidence type="ECO:0000313" key="17">
    <source>
        <dbReference type="EMBL" id="QMV71542.1"/>
    </source>
</evidence>
<proteinExistence type="inferred from homology"/>
<dbReference type="GO" id="GO:0000103">
    <property type="term" value="P:sulfate assimilation"/>
    <property type="evidence" value="ECO:0007669"/>
    <property type="project" value="UniProtKB-UniRule"/>
</dbReference>
<dbReference type="Gene3D" id="3.40.50.300">
    <property type="entry name" value="P-loop containing nucleotide triphosphate hydrolases"/>
    <property type="match status" value="1"/>
</dbReference>
<comment type="catalytic activity">
    <reaction evidence="1 14 15">
        <text>adenosine 5'-phosphosulfate + ATP = 3'-phosphoadenylyl sulfate + ADP + H(+)</text>
        <dbReference type="Rhea" id="RHEA:24152"/>
        <dbReference type="ChEBI" id="CHEBI:15378"/>
        <dbReference type="ChEBI" id="CHEBI:30616"/>
        <dbReference type="ChEBI" id="CHEBI:58243"/>
        <dbReference type="ChEBI" id="CHEBI:58339"/>
        <dbReference type="ChEBI" id="CHEBI:456216"/>
        <dbReference type="EC" id="2.7.1.25"/>
    </reaction>
</comment>
<evidence type="ECO:0000256" key="7">
    <source>
        <dbReference type="ARBA" id="ARBA00022679"/>
    </source>
</evidence>
<dbReference type="AlphaFoldDB" id="A0A7G5EC17"/>
<evidence type="ECO:0000256" key="3">
    <source>
        <dbReference type="ARBA" id="ARBA00004806"/>
    </source>
</evidence>
<feature type="binding site" evidence="14">
    <location>
        <begin position="38"/>
        <end position="45"/>
    </location>
    <ligand>
        <name>ATP</name>
        <dbReference type="ChEBI" id="CHEBI:30616"/>
    </ligand>
</feature>
<dbReference type="HAMAP" id="MF_00065">
    <property type="entry name" value="Adenylyl_sulf_kinase"/>
    <property type="match status" value="1"/>
</dbReference>
<comment type="pathway">
    <text evidence="3 14 15">Sulfur metabolism; hydrogen sulfide biosynthesis; sulfite from sulfate: step 2/3.</text>
</comment>
<dbReference type="PANTHER" id="PTHR11055">
    <property type="entry name" value="BIFUNCTIONAL 3'-PHOSPHOADENOSINE 5'-PHOSPHOSULFATE SYNTHASE"/>
    <property type="match status" value="1"/>
</dbReference>
<keyword evidence="18" id="KW-1185">Reference proteome</keyword>
<evidence type="ECO:0000256" key="2">
    <source>
        <dbReference type="ARBA" id="ARBA00002632"/>
    </source>
</evidence>
<keyword evidence="14" id="KW-0597">Phosphoprotein</keyword>
<feature type="active site" description="Phosphoserine intermediate" evidence="14">
    <location>
        <position position="112"/>
    </location>
</feature>
<organism evidence="17 18">
    <name type="scientific">Comamonas piscis</name>
    <dbReference type="NCBI Taxonomy" id="1562974"/>
    <lineage>
        <taxon>Bacteria</taxon>
        <taxon>Pseudomonadati</taxon>
        <taxon>Pseudomonadota</taxon>
        <taxon>Betaproteobacteria</taxon>
        <taxon>Burkholderiales</taxon>
        <taxon>Comamonadaceae</taxon>
        <taxon>Comamonas</taxon>
    </lineage>
</organism>
<dbReference type="KEGG" id="cpis:HS961_01095"/>
<keyword evidence="10 14" id="KW-0067">ATP-binding</keyword>
<feature type="domain" description="APS kinase" evidence="16">
    <location>
        <begin position="31"/>
        <end position="179"/>
    </location>
</feature>
<evidence type="ECO:0000256" key="10">
    <source>
        <dbReference type="ARBA" id="ARBA00022840"/>
    </source>
</evidence>
<dbReference type="GO" id="GO:0004020">
    <property type="term" value="F:adenylylsulfate kinase activity"/>
    <property type="evidence" value="ECO:0007669"/>
    <property type="project" value="UniProtKB-UniRule"/>
</dbReference>
<evidence type="ECO:0000256" key="1">
    <source>
        <dbReference type="ARBA" id="ARBA00001823"/>
    </source>
</evidence>
<evidence type="ECO:0000256" key="12">
    <source>
        <dbReference type="ARBA" id="ARBA00031393"/>
    </source>
</evidence>
<dbReference type="UniPathway" id="UPA00140">
    <property type="reaction ID" value="UER00205"/>
</dbReference>
<dbReference type="Proteomes" id="UP000515240">
    <property type="component" value="Chromosome"/>
</dbReference>
<evidence type="ECO:0000313" key="18">
    <source>
        <dbReference type="Proteomes" id="UP000515240"/>
    </source>
</evidence>
<evidence type="ECO:0000256" key="13">
    <source>
        <dbReference type="ARBA" id="ARBA00031464"/>
    </source>
</evidence>
<evidence type="ECO:0000259" key="16">
    <source>
        <dbReference type="Pfam" id="PF01583"/>
    </source>
</evidence>
<dbReference type="GO" id="GO:0070814">
    <property type="term" value="P:hydrogen sulfide biosynthetic process"/>
    <property type="evidence" value="ECO:0007669"/>
    <property type="project" value="UniProtKB-UniRule"/>
</dbReference>
<evidence type="ECO:0000256" key="14">
    <source>
        <dbReference type="HAMAP-Rule" id="MF_00065"/>
    </source>
</evidence>
<keyword evidence="7 14" id="KW-0808">Transferase</keyword>
<keyword evidence="8 14" id="KW-0547">Nucleotide-binding</keyword>
<evidence type="ECO:0000256" key="8">
    <source>
        <dbReference type="ARBA" id="ARBA00022741"/>
    </source>
</evidence>
<name>A0A7G5EC17_9BURK</name>
<evidence type="ECO:0000256" key="11">
    <source>
        <dbReference type="ARBA" id="ARBA00029724"/>
    </source>
</evidence>
<comment type="function">
    <text evidence="2 14 15">Catalyzes the synthesis of activated sulfate.</text>
</comment>
<comment type="similarity">
    <text evidence="4 14 15">Belongs to the APS kinase family.</text>
</comment>
<evidence type="ECO:0000256" key="5">
    <source>
        <dbReference type="ARBA" id="ARBA00012121"/>
    </source>
</evidence>